<comment type="catalytic activity">
    <reaction evidence="7 8">
        <text>RNA(n) + a ribonucleoside 5'-triphosphate = RNA(n+1) + diphosphate</text>
        <dbReference type="Rhea" id="RHEA:21248"/>
        <dbReference type="Rhea" id="RHEA-COMP:14527"/>
        <dbReference type="Rhea" id="RHEA-COMP:17342"/>
        <dbReference type="ChEBI" id="CHEBI:33019"/>
        <dbReference type="ChEBI" id="CHEBI:61557"/>
        <dbReference type="ChEBI" id="CHEBI:140395"/>
        <dbReference type="EC" id="2.7.7.48"/>
    </reaction>
</comment>
<evidence type="ECO:0000256" key="5">
    <source>
        <dbReference type="ARBA" id="ARBA00022884"/>
    </source>
</evidence>
<dbReference type="EMBL" id="CACTIH010005890">
    <property type="protein sequence ID" value="CAA3002892.1"/>
    <property type="molecule type" value="Genomic_DNA"/>
</dbReference>
<dbReference type="OrthoDB" id="6513042at2759"/>
<name>A0A8S0TCK8_OLEEU</name>
<dbReference type="Pfam" id="PF05183">
    <property type="entry name" value="RdRP"/>
    <property type="match status" value="1"/>
</dbReference>
<evidence type="ECO:0000256" key="7">
    <source>
        <dbReference type="ARBA" id="ARBA00048744"/>
    </source>
</evidence>
<dbReference type="InterPro" id="IPR057596">
    <property type="entry name" value="RDRP_core"/>
</dbReference>
<dbReference type="Proteomes" id="UP000594638">
    <property type="component" value="Unassembled WGS sequence"/>
</dbReference>
<dbReference type="GO" id="GO:0031380">
    <property type="term" value="C:nuclear RNA-directed RNA polymerase complex"/>
    <property type="evidence" value="ECO:0007669"/>
    <property type="project" value="TreeGrafter"/>
</dbReference>
<keyword evidence="5 8" id="KW-0694">RNA-binding</keyword>
<comment type="similarity">
    <text evidence="1 8">Belongs to the RdRP family.</text>
</comment>
<keyword evidence="6 8" id="KW-0943">RNA-mediated gene silencing</keyword>
<evidence type="ECO:0000313" key="12">
    <source>
        <dbReference type="Proteomes" id="UP000594638"/>
    </source>
</evidence>
<evidence type="ECO:0000256" key="3">
    <source>
        <dbReference type="ARBA" id="ARBA00022679"/>
    </source>
</evidence>
<evidence type="ECO:0000256" key="4">
    <source>
        <dbReference type="ARBA" id="ARBA00022695"/>
    </source>
</evidence>
<dbReference type="PANTHER" id="PTHR23079:SF55">
    <property type="entry name" value="RNA-DIRECTED RNA POLYMERASE"/>
    <property type="match status" value="1"/>
</dbReference>
<gene>
    <name evidence="11" type="ORF">OLEA9_A089944</name>
</gene>
<feature type="domain" description="RDRP C-terminal head" evidence="10">
    <location>
        <begin position="362"/>
        <end position="437"/>
    </location>
</feature>
<protein>
    <recommendedName>
        <fullName evidence="8">RNA-dependent RNA polymerase</fullName>
        <ecNumber evidence="8">2.7.7.48</ecNumber>
    </recommendedName>
</protein>
<keyword evidence="3 8" id="KW-0808">Transferase</keyword>
<feature type="domain" description="RDRP core" evidence="9">
    <location>
        <begin position="6"/>
        <end position="310"/>
    </location>
</feature>
<dbReference type="PANTHER" id="PTHR23079">
    <property type="entry name" value="RNA-DEPENDENT RNA POLYMERASE"/>
    <property type="match status" value="1"/>
</dbReference>
<evidence type="ECO:0000259" key="10">
    <source>
        <dbReference type="Pfam" id="PF26253"/>
    </source>
</evidence>
<evidence type="ECO:0000313" key="11">
    <source>
        <dbReference type="EMBL" id="CAA3002892.1"/>
    </source>
</evidence>
<evidence type="ECO:0000256" key="8">
    <source>
        <dbReference type="RuleBase" id="RU363098"/>
    </source>
</evidence>
<dbReference type="InterPro" id="IPR007855">
    <property type="entry name" value="RDRP"/>
</dbReference>
<evidence type="ECO:0000256" key="1">
    <source>
        <dbReference type="ARBA" id="ARBA00005762"/>
    </source>
</evidence>
<proteinExistence type="inferred from homology"/>
<dbReference type="GO" id="GO:0003968">
    <property type="term" value="F:RNA-directed RNA polymerase activity"/>
    <property type="evidence" value="ECO:0007669"/>
    <property type="project" value="UniProtKB-KW"/>
</dbReference>
<dbReference type="AlphaFoldDB" id="A0A8S0TCK8"/>
<sequence length="457" mass="52212">MNALEEAQNVYCNRRSALRVASNHDGRDDGFMAQRMVSSGIPLNEPYLQLCLSRLVKDNKSKLKTGRIPIRESFYLMGTADPTGYKRDSGQISGKVLVYRNPGLHFGDIHVLEAVYVKELEDVVGNAKYGIFFSTKGRRSAAYEMATGDFDGDMYWVSRNPELLKCFKPSEPWSRSYSTPDSYSRKPQDFSDEELEHELFRLFLRARNPSYGTAFGKLNFNMAKAADSWLTFMDRLLMLGDDSSIEKDCLKRKIIQLIDINYDALDAPKSGKKVHVPDRLKAESYPHYMGRASALTYHSTSILGQIFDRIVASENDSLPSEEIWKLPCFDMEIPETYLDMWKNRYDAYRVDMAKALSSGDKLKNEQADAVIKKYKQLLYDAPEMEESKKNTEDIYKEALAIYHLTYEFAKSRDDIGKCQFAWSVAGTALCEVYAWSSAGSKERPFIVLPSVMREILN</sequence>
<comment type="function">
    <text evidence="8">Probably involved in the RNA silencing pathway and required for the generation of small interfering RNAs (siRNAs).</text>
</comment>
<evidence type="ECO:0000256" key="6">
    <source>
        <dbReference type="ARBA" id="ARBA00023158"/>
    </source>
</evidence>
<dbReference type="EC" id="2.7.7.48" evidence="8"/>
<keyword evidence="2 8" id="KW-0696">RNA-directed RNA polymerase</keyword>
<evidence type="ECO:0000259" key="9">
    <source>
        <dbReference type="Pfam" id="PF05183"/>
    </source>
</evidence>
<reference evidence="11 12" key="1">
    <citation type="submission" date="2019-12" db="EMBL/GenBank/DDBJ databases">
        <authorList>
            <person name="Alioto T."/>
            <person name="Alioto T."/>
            <person name="Gomez Garrido J."/>
        </authorList>
    </citation>
    <scope>NUCLEOTIDE SEQUENCE [LARGE SCALE GENOMIC DNA]</scope>
</reference>
<evidence type="ECO:0000256" key="2">
    <source>
        <dbReference type="ARBA" id="ARBA00022484"/>
    </source>
</evidence>
<accession>A0A8S0TCK8</accession>
<dbReference type="Pfam" id="PF26253">
    <property type="entry name" value="RdRP_head"/>
    <property type="match status" value="1"/>
</dbReference>
<dbReference type="Gramene" id="OE9A089944T1">
    <property type="protein sequence ID" value="OE9A089944C1"/>
    <property type="gene ID" value="OE9A089944"/>
</dbReference>
<comment type="caution">
    <text evidence="11">The sequence shown here is derived from an EMBL/GenBank/DDBJ whole genome shotgun (WGS) entry which is preliminary data.</text>
</comment>
<dbReference type="GO" id="GO:0030422">
    <property type="term" value="P:siRNA processing"/>
    <property type="evidence" value="ECO:0007669"/>
    <property type="project" value="TreeGrafter"/>
</dbReference>
<dbReference type="GO" id="GO:0003723">
    <property type="term" value="F:RNA binding"/>
    <property type="evidence" value="ECO:0007669"/>
    <property type="project" value="UniProtKB-KW"/>
</dbReference>
<keyword evidence="12" id="KW-1185">Reference proteome</keyword>
<keyword evidence="4 8" id="KW-0548">Nucleotidyltransferase</keyword>
<dbReference type="InterPro" id="IPR058752">
    <property type="entry name" value="RDRP_C_head"/>
</dbReference>
<organism evidence="11 12">
    <name type="scientific">Olea europaea subsp. europaea</name>
    <dbReference type="NCBI Taxonomy" id="158383"/>
    <lineage>
        <taxon>Eukaryota</taxon>
        <taxon>Viridiplantae</taxon>
        <taxon>Streptophyta</taxon>
        <taxon>Embryophyta</taxon>
        <taxon>Tracheophyta</taxon>
        <taxon>Spermatophyta</taxon>
        <taxon>Magnoliopsida</taxon>
        <taxon>eudicotyledons</taxon>
        <taxon>Gunneridae</taxon>
        <taxon>Pentapetalae</taxon>
        <taxon>asterids</taxon>
        <taxon>lamiids</taxon>
        <taxon>Lamiales</taxon>
        <taxon>Oleaceae</taxon>
        <taxon>Oleeae</taxon>
        <taxon>Olea</taxon>
    </lineage>
</organism>